<accession>A0A0E9X6B9</accession>
<reference evidence="1" key="2">
    <citation type="journal article" date="2015" name="Fish Shellfish Immunol.">
        <title>Early steps in the European eel (Anguilla anguilla)-Vibrio vulnificus interaction in the gills: Role of the RtxA13 toxin.</title>
        <authorList>
            <person name="Callol A."/>
            <person name="Pajuelo D."/>
            <person name="Ebbesson L."/>
            <person name="Teles M."/>
            <person name="MacKenzie S."/>
            <person name="Amaro C."/>
        </authorList>
    </citation>
    <scope>NUCLEOTIDE SEQUENCE</scope>
</reference>
<evidence type="ECO:0000313" key="1">
    <source>
        <dbReference type="EMBL" id="JAH98006.1"/>
    </source>
</evidence>
<sequence length="72" mass="8059">MNVLQSAMYCKLFVVKETVHTYCICNISLWVSEYSSIYMKMKGIFLKNSPVALAVAIAPRVCFCIDGTCPTL</sequence>
<dbReference type="AlphaFoldDB" id="A0A0E9X6B9"/>
<organism evidence="1">
    <name type="scientific">Anguilla anguilla</name>
    <name type="common">European freshwater eel</name>
    <name type="synonym">Muraena anguilla</name>
    <dbReference type="NCBI Taxonomy" id="7936"/>
    <lineage>
        <taxon>Eukaryota</taxon>
        <taxon>Metazoa</taxon>
        <taxon>Chordata</taxon>
        <taxon>Craniata</taxon>
        <taxon>Vertebrata</taxon>
        <taxon>Euteleostomi</taxon>
        <taxon>Actinopterygii</taxon>
        <taxon>Neopterygii</taxon>
        <taxon>Teleostei</taxon>
        <taxon>Anguilliformes</taxon>
        <taxon>Anguillidae</taxon>
        <taxon>Anguilla</taxon>
    </lineage>
</organism>
<protein>
    <submittedName>
        <fullName evidence="1">Uncharacterized protein</fullName>
    </submittedName>
</protein>
<dbReference type="EMBL" id="GBXM01010571">
    <property type="protein sequence ID" value="JAH98006.1"/>
    <property type="molecule type" value="Transcribed_RNA"/>
</dbReference>
<reference evidence="1" key="1">
    <citation type="submission" date="2014-11" db="EMBL/GenBank/DDBJ databases">
        <authorList>
            <person name="Amaro Gonzalez C."/>
        </authorList>
    </citation>
    <scope>NUCLEOTIDE SEQUENCE</scope>
</reference>
<name>A0A0E9X6B9_ANGAN</name>
<proteinExistence type="predicted"/>